<dbReference type="Proteomes" id="UP000189475">
    <property type="component" value="Unassembled WGS sequence"/>
</dbReference>
<dbReference type="Gene3D" id="3.10.310.10">
    <property type="entry name" value="Diaminopimelate Epimerase, Chain A, domain 1"/>
    <property type="match status" value="2"/>
</dbReference>
<evidence type="ECO:0000256" key="1">
    <source>
        <dbReference type="ARBA" id="ARBA00008270"/>
    </source>
</evidence>
<dbReference type="AlphaFoldDB" id="A0A1R4B4Q7"/>
<reference evidence="4 5" key="1">
    <citation type="submission" date="2017-02" db="EMBL/GenBank/DDBJ databases">
        <authorList>
            <person name="Peterson S.W."/>
        </authorList>
    </citation>
    <scope>NUCLEOTIDE SEQUENCE [LARGE SCALE GENOMIC DNA]</scope>
    <source>
        <strain evidence="4 5">CECT 9027</strain>
    </source>
</reference>
<keyword evidence="2 4" id="KW-0413">Isomerase</keyword>
<keyword evidence="5" id="KW-1185">Reference proteome</keyword>
<evidence type="ECO:0000256" key="2">
    <source>
        <dbReference type="ARBA" id="ARBA00023235"/>
    </source>
</evidence>
<dbReference type="NCBIfam" id="TIGR00654">
    <property type="entry name" value="PhzF_family"/>
    <property type="match status" value="1"/>
</dbReference>
<sequence length="294" mass="31515">MNVSLVNAFVANGTGGNPAGVVLHADELTDTQKLHMAQVVGFSETAFVSQGEDADFNVSFFTPTGEVDFCGHATLATFSLLYQKGVIEAGDYTQKTKAGVLGVRIEPNGYVVMNQRLPEFIQTFDYAAVAELLGMETEYLSTTHLPIEAVSTGLADVIVPVPAGSLDQLNIDQERLYQFSQEHNVVGIHAFELNSQGSQITASCRNFAPLFGIPEESATGSASGALASYLTKYHVVETGIELHESRTHHFVFEQGRAMNCCSQLTASVELQSGVITSVMVGGIAQEFGQKTVPI</sequence>
<dbReference type="PANTHER" id="PTHR13774">
    <property type="entry name" value="PHENAZINE BIOSYNTHESIS PROTEIN"/>
    <property type="match status" value="1"/>
</dbReference>
<evidence type="ECO:0000313" key="5">
    <source>
        <dbReference type="Proteomes" id="UP000189475"/>
    </source>
</evidence>
<gene>
    <name evidence="4" type="primary">yddE_1</name>
    <name evidence="4" type="ORF">VPAL9027_01868</name>
</gene>
<comment type="similarity">
    <text evidence="1">Belongs to the PhzF family.</text>
</comment>
<feature type="active site" evidence="3">
    <location>
        <position position="44"/>
    </location>
</feature>
<dbReference type="SUPFAM" id="SSF54506">
    <property type="entry name" value="Diaminopimelate epimerase-like"/>
    <property type="match status" value="1"/>
</dbReference>
<dbReference type="GO" id="GO:0016853">
    <property type="term" value="F:isomerase activity"/>
    <property type="evidence" value="ECO:0007669"/>
    <property type="project" value="UniProtKB-KW"/>
</dbReference>
<dbReference type="PANTHER" id="PTHR13774:SF39">
    <property type="entry name" value="BIOSYNTHESIS PROTEIN, PUTATIVE-RELATED"/>
    <property type="match status" value="1"/>
</dbReference>
<accession>A0A1R4B4Q7</accession>
<dbReference type="RefSeq" id="WP_235861852.1">
    <property type="nucleotide sequence ID" value="NZ_AP024888.1"/>
</dbReference>
<dbReference type="Pfam" id="PF02567">
    <property type="entry name" value="PhzC-PhzF"/>
    <property type="match status" value="1"/>
</dbReference>
<organism evidence="4 5">
    <name type="scientific">Vibrio palustris</name>
    <dbReference type="NCBI Taxonomy" id="1918946"/>
    <lineage>
        <taxon>Bacteria</taxon>
        <taxon>Pseudomonadati</taxon>
        <taxon>Pseudomonadota</taxon>
        <taxon>Gammaproteobacteria</taxon>
        <taxon>Vibrionales</taxon>
        <taxon>Vibrionaceae</taxon>
        <taxon>Vibrio</taxon>
    </lineage>
</organism>
<dbReference type="STRING" id="1918946.VPAL9027_01868"/>
<proteinExistence type="inferred from homology"/>
<evidence type="ECO:0000313" key="4">
    <source>
        <dbReference type="EMBL" id="SJL83889.1"/>
    </source>
</evidence>
<dbReference type="EMBL" id="FUFT01000005">
    <property type="protein sequence ID" value="SJL83889.1"/>
    <property type="molecule type" value="Genomic_DNA"/>
</dbReference>
<protein>
    <submittedName>
        <fullName evidence="4">Putative isomerase YddE</fullName>
        <ecNumber evidence="4">5.1.-.-</ecNumber>
    </submittedName>
</protein>
<dbReference type="EC" id="5.1.-.-" evidence="4"/>
<dbReference type="InterPro" id="IPR003719">
    <property type="entry name" value="Phenazine_PhzF-like"/>
</dbReference>
<evidence type="ECO:0000256" key="3">
    <source>
        <dbReference type="PIRSR" id="PIRSR016184-1"/>
    </source>
</evidence>
<name>A0A1R4B4Q7_9VIBR</name>
<dbReference type="PIRSF" id="PIRSF016184">
    <property type="entry name" value="PhzC_PhzF"/>
    <property type="match status" value="1"/>
</dbReference>
<dbReference type="GO" id="GO:0005737">
    <property type="term" value="C:cytoplasm"/>
    <property type="evidence" value="ECO:0007669"/>
    <property type="project" value="TreeGrafter"/>
</dbReference>